<feature type="domain" description="ABC transporter" evidence="5">
    <location>
        <begin position="2"/>
        <end position="226"/>
    </location>
</feature>
<dbReference type="SUPFAM" id="SSF52540">
    <property type="entry name" value="P-loop containing nucleoside triphosphate hydrolases"/>
    <property type="match status" value="1"/>
</dbReference>
<dbReference type="SMART" id="SM00382">
    <property type="entry name" value="AAA"/>
    <property type="match status" value="1"/>
</dbReference>
<dbReference type="InterPro" id="IPR050153">
    <property type="entry name" value="Metal_Ion_Import_ABC"/>
</dbReference>
<dbReference type="InterPro" id="IPR017871">
    <property type="entry name" value="ABC_transporter-like_CS"/>
</dbReference>
<sequence>MIDARGLAIGYRGGPTVLTDVTFSVMPGERVGVLGPNGGGKTTLMRALLGELESRAGTFTIEGRQGTVPQTERSRLDYPVSALDVVLMGALGRGPWWRRPGRAERALAQAALERVGLEDRARETFGELSGGQRQRVLVARALMQDADIVLFDEPFTGLDTPSAARLTALIDALAAEGRSVLVSTHDVGQARAWDHVLCLNGRMIEFGPPEHVLTETVLAETYEHAVIRIPDGWPRGVTQSAGASARA</sequence>
<keyword evidence="4 6" id="KW-0067">ATP-binding</keyword>
<evidence type="ECO:0000256" key="4">
    <source>
        <dbReference type="ARBA" id="ARBA00022840"/>
    </source>
</evidence>
<organism evidence="6 7">
    <name type="scientific">Solirubrobacter deserti</name>
    <dbReference type="NCBI Taxonomy" id="2282478"/>
    <lineage>
        <taxon>Bacteria</taxon>
        <taxon>Bacillati</taxon>
        <taxon>Actinomycetota</taxon>
        <taxon>Thermoleophilia</taxon>
        <taxon>Solirubrobacterales</taxon>
        <taxon>Solirubrobacteraceae</taxon>
        <taxon>Solirubrobacter</taxon>
    </lineage>
</organism>
<name>A0ABT4RPY7_9ACTN</name>
<evidence type="ECO:0000256" key="1">
    <source>
        <dbReference type="ARBA" id="ARBA00005417"/>
    </source>
</evidence>
<dbReference type="Pfam" id="PF00005">
    <property type="entry name" value="ABC_tran"/>
    <property type="match status" value="1"/>
</dbReference>
<dbReference type="InterPro" id="IPR003439">
    <property type="entry name" value="ABC_transporter-like_ATP-bd"/>
</dbReference>
<keyword evidence="7" id="KW-1185">Reference proteome</keyword>
<evidence type="ECO:0000256" key="3">
    <source>
        <dbReference type="ARBA" id="ARBA00022741"/>
    </source>
</evidence>
<dbReference type="InterPro" id="IPR027417">
    <property type="entry name" value="P-loop_NTPase"/>
</dbReference>
<dbReference type="CDD" id="cd03235">
    <property type="entry name" value="ABC_Metallic_Cations"/>
    <property type="match status" value="1"/>
</dbReference>
<dbReference type="Gene3D" id="3.40.50.300">
    <property type="entry name" value="P-loop containing nucleotide triphosphate hydrolases"/>
    <property type="match status" value="1"/>
</dbReference>
<dbReference type="EMBL" id="JAPCID010000038">
    <property type="protein sequence ID" value="MDA0140361.1"/>
    <property type="molecule type" value="Genomic_DNA"/>
</dbReference>
<protein>
    <submittedName>
        <fullName evidence="6">Metal ABC transporter ATP-binding protein</fullName>
    </submittedName>
</protein>
<dbReference type="InterPro" id="IPR003593">
    <property type="entry name" value="AAA+_ATPase"/>
</dbReference>
<gene>
    <name evidence="6" type="ORF">OJ962_22880</name>
</gene>
<comment type="caution">
    <text evidence="6">The sequence shown here is derived from an EMBL/GenBank/DDBJ whole genome shotgun (WGS) entry which is preliminary data.</text>
</comment>
<proteinExistence type="inferred from homology"/>
<accession>A0ABT4RPY7</accession>
<dbReference type="PANTHER" id="PTHR42734:SF5">
    <property type="entry name" value="IRON TRANSPORT SYSTEM ATP-BINDING PROTEIN HI_0361-RELATED"/>
    <property type="match status" value="1"/>
</dbReference>
<reference evidence="6" key="1">
    <citation type="submission" date="2022-10" db="EMBL/GenBank/DDBJ databases">
        <title>The WGS of Solirubrobacter sp. CPCC 204708.</title>
        <authorList>
            <person name="Jiang Z."/>
        </authorList>
    </citation>
    <scope>NUCLEOTIDE SEQUENCE</scope>
    <source>
        <strain evidence="6">CPCC 204708</strain>
    </source>
</reference>
<evidence type="ECO:0000313" key="7">
    <source>
        <dbReference type="Proteomes" id="UP001147700"/>
    </source>
</evidence>
<dbReference type="PROSITE" id="PS00211">
    <property type="entry name" value="ABC_TRANSPORTER_1"/>
    <property type="match status" value="1"/>
</dbReference>
<comment type="similarity">
    <text evidence="1">Belongs to the ABC transporter superfamily.</text>
</comment>
<keyword evidence="3" id="KW-0547">Nucleotide-binding</keyword>
<dbReference type="PROSITE" id="PS50893">
    <property type="entry name" value="ABC_TRANSPORTER_2"/>
    <property type="match status" value="1"/>
</dbReference>
<evidence type="ECO:0000259" key="5">
    <source>
        <dbReference type="PROSITE" id="PS50893"/>
    </source>
</evidence>
<dbReference type="PANTHER" id="PTHR42734">
    <property type="entry name" value="METAL TRANSPORT SYSTEM ATP-BINDING PROTEIN TM_0124-RELATED"/>
    <property type="match status" value="1"/>
</dbReference>
<dbReference type="GO" id="GO:0005524">
    <property type="term" value="F:ATP binding"/>
    <property type="evidence" value="ECO:0007669"/>
    <property type="project" value="UniProtKB-KW"/>
</dbReference>
<dbReference type="Proteomes" id="UP001147700">
    <property type="component" value="Unassembled WGS sequence"/>
</dbReference>
<keyword evidence="2" id="KW-0813">Transport</keyword>
<evidence type="ECO:0000256" key="2">
    <source>
        <dbReference type="ARBA" id="ARBA00022448"/>
    </source>
</evidence>
<evidence type="ECO:0000313" key="6">
    <source>
        <dbReference type="EMBL" id="MDA0140361.1"/>
    </source>
</evidence>
<dbReference type="RefSeq" id="WP_270006625.1">
    <property type="nucleotide sequence ID" value="NZ_JAPCID010000038.1"/>
</dbReference>